<protein>
    <submittedName>
        <fullName evidence="6">TonB-dependent receptor</fullName>
    </submittedName>
</protein>
<reference evidence="6" key="1">
    <citation type="journal article" date="2014" name="Int. J. Syst. Evol. Microbiol.">
        <title>Complete genome sequence of Corynebacterium casei LMG S-19264T (=DSM 44701T), isolated from a smear-ripened cheese.</title>
        <authorList>
            <consortium name="US DOE Joint Genome Institute (JGI-PGF)"/>
            <person name="Walter F."/>
            <person name="Albersmeier A."/>
            <person name="Kalinowski J."/>
            <person name="Ruckert C."/>
        </authorList>
    </citation>
    <scope>NUCLEOTIDE SEQUENCE</scope>
    <source>
        <strain evidence="6">VKM B-2748</strain>
    </source>
</reference>
<evidence type="ECO:0000313" key="7">
    <source>
        <dbReference type="Proteomes" id="UP001143309"/>
    </source>
</evidence>
<gene>
    <name evidence="6" type="ORF">GCM10008174_30220</name>
</gene>
<keyword evidence="2" id="KW-0472">Membrane</keyword>
<evidence type="ECO:0000256" key="4">
    <source>
        <dbReference type="SAM" id="SignalP"/>
    </source>
</evidence>
<dbReference type="Pfam" id="PF04773">
    <property type="entry name" value="FecR"/>
    <property type="match status" value="1"/>
</dbReference>
<organism evidence="6 7">
    <name type="scientific">Methylopila turkensis</name>
    <dbReference type="NCBI Taxonomy" id="1437816"/>
    <lineage>
        <taxon>Bacteria</taxon>
        <taxon>Pseudomonadati</taxon>
        <taxon>Pseudomonadota</taxon>
        <taxon>Alphaproteobacteria</taxon>
        <taxon>Hyphomicrobiales</taxon>
        <taxon>Methylopilaceae</taxon>
        <taxon>Methylopila</taxon>
    </lineage>
</organism>
<dbReference type="Gene3D" id="2.40.170.20">
    <property type="entry name" value="TonB-dependent receptor, beta-barrel domain"/>
    <property type="match status" value="1"/>
</dbReference>
<dbReference type="SUPFAM" id="SSF56935">
    <property type="entry name" value="Porins"/>
    <property type="match status" value="1"/>
</dbReference>
<dbReference type="PANTHER" id="PTHR38731">
    <property type="entry name" value="LIPL45-RELATED LIPOPROTEIN-RELATED"/>
    <property type="match status" value="1"/>
</dbReference>
<accession>A0A9W6N8E3</accession>
<dbReference type="GO" id="GO:0009279">
    <property type="term" value="C:cell outer membrane"/>
    <property type="evidence" value="ECO:0007669"/>
    <property type="project" value="UniProtKB-SubCell"/>
</dbReference>
<dbReference type="AlphaFoldDB" id="A0A9W6N8E3"/>
<evidence type="ECO:0000256" key="1">
    <source>
        <dbReference type="ARBA" id="ARBA00004442"/>
    </source>
</evidence>
<dbReference type="InterPro" id="IPR019734">
    <property type="entry name" value="TPR_rpt"/>
</dbReference>
<feature type="chain" id="PRO_5040904699" evidence="4">
    <location>
        <begin position="25"/>
        <end position="1256"/>
    </location>
</feature>
<dbReference type="Gene3D" id="1.25.40.10">
    <property type="entry name" value="Tetratricopeptide repeat domain"/>
    <property type="match status" value="1"/>
</dbReference>
<keyword evidence="6" id="KW-0675">Receptor</keyword>
<dbReference type="SUPFAM" id="SSF48452">
    <property type="entry name" value="TPR-like"/>
    <property type="match status" value="1"/>
</dbReference>
<comment type="caution">
    <text evidence="6">The sequence shown here is derived from an EMBL/GenBank/DDBJ whole genome shotgun (WGS) entry which is preliminary data.</text>
</comment>
<evidence type="ECO:0000259" key="5">
    <source>
        <dbReference type="Pfam" id="PF04773"/>
    </source>
</evidence>
<reference evidence="6" key="2">
    <citation type="submission" date="2023-01" db="EMBL/GenBank/DDBJ databases">
        <authorList>
            <person name="Sun Q."/>
            <person name="Evtushenko L."/>
        </authorList>
    </citation>
    <scope>NUCLEOTIDE SEQUENCE</scope>
    <source>
        <strain evidence="6">VKM B-2748</strain>
    </source>
</reference>
<evidence type="ECO:0000313" key="6">
    <source>
        <dbReference type="EMBL" id="GLK81281.1"/>
    </source>
</evidence>
<keyword evidence="7" id="KW-1185">Reference proteome</keyword>
<dbReference type="SMART" id="SM00028">
    <property type="entry name" value="TPR"/>
    <property type="match status" value="4"/>
</dbReference>
<evidence type="ECO:0000256" key="2">
    <source>
        <dbReference type="ARBA" id="ARBA00023136"/>
    </source>
</evidence>
<dbReference type="Proteomes" id="UP001143309">
    <property type="component" value="Unassembled WGS sequence"/>
</dbReference>
<feature type="domain" description="FecR protein" evidence="5">
    <location>
        <begin position="68"/>
        <end position="163"/>
    </location>
</feature>
<dbReference type="EMBL" id="BSFL01000003">
    <property type="protein sequence ID" value="GLK81281.1"/>
    <property type="molecule type" value="Genomic_DNA"/>
</dbReference>
<name>A0A9W6N8E3_9HYPH</name>
<proteinExistence type="predicted"/>
<dbReference type="RefSeq" id="WP_271201743.1">
    <property type="nucleotide sequence ID" value="NZ_BSFL01000003.1"/>
</dbReference>
<evidence type="ECO:0000256" key="3">
    <source>
        <dbReference type="ARBA" id="ARBA00023237"/>
    </source>
</evidence>
<sequence length="1256" mass="136568">MRKRGLSSGAVLAAWALWAGVAFAQAPIQRAAPAAGAVIAAKGGEELQFSAEALWRSVALQQNLVGGDTLRTNASGALGILFQDRTQVRVGRNSTLIVKDVARGPNGETELSLPQGSIYARASRGGSGVTVDTPAAAAAIRGTDWSLSVEGAKTSLIVTEGEVTLANPQGSVTVRQGEGAVALIGQAPRKITLINFDGRAQLLLYRELRDSFFELSPNTRPGRDLRDARARIRATPAARRSAEDAVANAELALDFDGAAEAERAVAEAERPGLTAAQRARLTLVRGFIAARRGQWPDAAARFQSVGRSLDAERRDTAAYAAWVSETLARPNERPAPLPDPSRHAQSRAGAIGRASVELFVESNERGVELLKEAGWRRPSDPFIAAATAATLLTIDQDEAARVEIDRALALDPDDPFALAVRARYRWTAKSDFDGAKQDIERAIATVPGDARFWAELALIEDEREAVREAERAHLRSIELDPGTPLYLANYANFLINRNQISAAEEPLRRAEAIDPSGAVQLVTRGRLLTRQGQTEEGLQKLLAASAVNPTYVDGLLELAITNYQLGAYDEAAQALDNADRFDDDNPNTPLARSVIAVDQYRADEAIVAARESLRRRLARGGYFATIESDRQNGSPINSALRFLDLDDWGRYFGDRTFDPFSAFGYFDQATSSRSDPFTAEQPSALGDSLGSTAFSSQLQGLMLEPLAVAGPERRQMLSHAPFAEVAVEGGLRSERGDIGWRNAFVAQGKLMQPTPVAVYVVGALDRPDSSFDDDRSDLSSLTALIGAQPTLFDNVVLYGAMQRPKQDLRTVDLFSQRAERVESDARTAGVGWTHTFAERNLFQMLVSGSRLDRTQEGDAVTDIFDVNFNVRPDGLPDIFHRRRAKGHEDNGVAAVAHMVGFGDVTLKYGAEGSIARAKSVEDRFYPAGAFPPPLNYPDTAFDVTTRVEGEVGLAYADAVWEASPSIRFEAGVFATSVDYKTTGFDCTFAPFLPCLAAQFRQRDRDLNPRIGAAWEPVRGHWLRTAYREDVAVLNNASLAPVATVGILPNETPAPIGAEVKTFAARWDAEWSPHLFTSLEYQDQRADQLGFGIPESVFDATRADVRLRRLEASANLWLTHGVGLFARYARTWADAAGDAGAPFVADHAGRIGVTFVHPSKVRLSLIQTFVGARDDAGADIPLSLSETRRLKAFTTTDVGLTWEPFDKRLLIGLQAVNLFDRRYVVQANAFSTQFRGLAGETIEGQRRTFLATARVRF</sequence>
<keyword evidence="4" id="KW-0732">Signal</keyword>
<feature type="signal peptide" evidence="4">
    <location>
        <begin position="1"/>
        <end position="24"/>
    </location>
</feature>
<comment type="subcellular location">
    <subcellularLocation>
        <location evidence="1">Cell outer membrane</location>
    </subcellularLocation>
</comment>
<dbReference type="Gene3D" id="2.60.120.1440">
    <property type="match status" value="1"/>
</dbReference>
<keyword evidence="3" id="KW-0998">Cell outer membrane</keyword>
<dbReference type="InterPro" id="IPR011990">
    <property type="entry name" value="TPR-like_helical_dom_sf"/>
</dbReference>
<dbReference type="InterPro" id="IPR036942">
    <property type="entry name" value="Beta-barrel_TonB_sf"/>
</dbReference>
<dbReference type="InterPro" id="IPR006860">
    <property type="entry name" value="FecR"/>
</dbReference>